<reference evidence="1" key="1">
    <citation type="submission" date="2018-02" db="EMBL/GenBank/DDBJ databases">
        <title>Rhizophora mucronata_Transcriptome.</title>
        <authorList>
            <person name="Meera S.P."/>
            <person name="Sreeshan A."/>
            <person name="Augustine A."/>
        </authorList>
    </citation>
    <scope>NUCLEOTIDE SEQUENCE</scope>
    <source>
        <tissue evidence="1">Leaf</tissue>
    </source>
</reference>
<dbReference type="AlphaFoldDB" id="A0A2P2QVR9"/>
<organism evidence="1">
    <name type="scientific">Rhizophora mucronata</name>
    <name type="common">Asiatic mangrove</name>
    <dbReference type="NCBI Taxonomy" id="61149"/>
    <lineage>
        <taxon>Eukaryota</taxon>
        <taxon>Viridiplantae</taxon>
        <taxon>Streptophyta</taxon>
        <taxon>Embryophyta</taxon>
        <taxon>Tracheophyta</taxon>
        <taxon>Spermatophyta</taxon>
        <taxon>Magnoliopsida</taxon>
        <taxon>eudicotyledons</taxon>
        <taxon>Gunneridae</taxon>
        <taxon>Pentapetalae</taxon>
        <taxon>rosids</taxon>
        <taxon>fabids</taxon>
        <taxon>Malpighiales</taxon>
        <taxon>Rhizophoraceae</taxon>
        <taxon>Rhizophora</taxon>
    </lineage>
</organism>
<name>A0A2P2QVR9_RHIMU</name>
<proteinExistence type="predicted"/>
<sequence>MSCSYIGLCEFSHNCNIKTTGQFE</sequence>
<accession>A0A2P2QVR9</accession>
<dbReference type="EMBL" id="GGEC01090626">
    <property type="protein sequence ID" value="MBX71110.1"/>
    <property type="molecule type" value="Transcribed_RNA"/>
</dbReference>
<evidence type="ECO:0000313" key="1">
    <source>
        <dbReference type="EMBL" id="MBX71110.1"/>
    </source>
</evidence>
<protein>
    <submittedName>
        <fullName evidence="1">Uncharacterized protein</fullName>
    </submittedName>
</protein>